<feature type="domain" description="Aldehyde dehydrogenase" evidence="3">
    <location>
        <begin position="32"/>
        <end position="490"/>
    </location>
</feature>
<dbReference type="RefSeq" id="WP_275823434.1">
    <property type="nucleotide sequence ID" value="NZ_JARHUD010000007.1"/>
</dbReference>
<evidence type="ECO:0000256" key="2">
    <source>
        <dbReference type="ARBA" id="ARBA00023002"/>
    </source>
</evidence>
<dbReference type="GO" id="GO:0016491">
    <property type="term" value="F:oxidoreductase activity"/>
    <property type="evidence" value="ECO:0007669"/>
    <property type="project" value="UniProtKB-KW"/>
</dbReference>
<dbReference type="NCBIfam" id="TIGR01780">
    <property type="entry name" value="SSADH"/>
    <property type="match status" value="1"/>
</dbReference>
<dbReference type="InterPro" id="IPR010102">
    <property type="entry name" value="Succ_semiAld_DH"/>
</dbReference>
<dbReference type="PANTHER" id="PTHR43353:SF5">
    <property type="entry name" value="SUCCINATE-SEMIALDEHYDE DEHYDROGENASE, MITOCHONDRIAL"/>
    <property type="match status" value="1"/>
</dbReference>
<reference evidence="4 5" key="1">
    <citation type="submission" date="2023-03" db="EMBL/GenBank/DDBJ databases">
        <title>Fodinicurvata sp. CAU 1616 isolated from sea sendiment.</title>
        <authorList>
            <person name="Kim W."/>
        </authorList>
    </citation>
    <scope>NUCLEOTIDE SEQUENCE [LARGE SCALE GENOMIC DNA]</scope>
    <source>
        <strain evidence="4 5">CAU 1616</strain>
    </source>
</reference>
<keyword evidence="5" id="KW-1185">Reference proteome</keyword>
<keyword evidence="2 4" id="KW-0560">Oxidoreductase</keyword>
<dbReference type="InterPro" id="IPR016161">
    <property type="entry name" value="Ald_DH/histidinol_DH"/>
</dbReference>
<dbReference type="Gene3D" id="3.40.605.10">
    <property type="entry name" value="Aldehyde Dehydrogenase, Chain A, domain 1"/>
    <property type="match status" value="1"/>
</dbReference>
<gene>
    <name evidence="4" type="ORF">P2G67_12055</name>
</gene>
<organism evidence="4 5">
    <name type="scientific">Aquibaculum arenosum</name>
    <dbReference type="NCBI Taxonomy" id="3032591"/>
    <lineage>
        <taxon>Bacteria</taxon>
        <taxon>Pseudomonadati</taxon>
        <taxon>Pseudomonadota</taxon>
        <taxon>Alphaproteobacteria</taxon>
        <taxon>Rhodospirillales</taxon>
        <taxon>Rhodovibrionaceae</taxon>
        <taxon>Aquibaculum</taxon>
    </lineage>
</organism>
<dbReference type="InterPro" id="IPR050740">
    <property type="entry name" value="Aldehyde_DH_Superfamily"/>
</dbReference>
<sequence>MALNAHQTQGLGIDGQQRPALLREDAWLEGRWTGADGDGRIEVTNPADGSLLGTIPDMGTAETKRAIEAAAAAWPAWRAHLAKDRAAILRRWADLMAENREELARLMTLEQGKPIAESRGEIDYAASFLEWFGEEAKRMYGETIPSHLPGSKMIVTREPIGVTAAITPWNFPSAMITRKAGAALAAGCPMIVRPATETPYSALALAVLAEEAGLPGGVFQVLTGSARAIGGVLLESPKVRALSFTGSTEVGRKLFAGSADSIKKLSLELGGHAPFLVFEDADLDTAVQGALGAKFATSGQDCLAVNRLFVQDSIYDAFVERYAAAVASLKVGPGFEEGIDIGPLMNEAAVAKCEAHVADAVEKGARLLMGGRRHRLGGTYFEPTLLADVTESMAIFREETFGPVAPVLRFHEEAEAIARANDTIYGLASYVYSRDVGRVCRVADGLQYGMVGANTPKFTGASIPFGGMKQSGLGREGSRHGLDDYSEIKYLCLGGLGA</sequence>
<dbReference type="InterPro" id="IPR015590">
    <property type="entry name" value="Aldehyde_DH_dom"/>
</dbReference>
<comment type="caution">
    <text evidence="4">The sequence shown here is derived from an EMBL/GenBank/DDBJ whole genome shotgun (WGS) entry which is preliminary data.</text>
</comment>
<evidence type="ECO:0000313" key="5">
    <source>
        <dbReference type="Proteomes" id="UP001215503"/>
    </source>
</evidence>
<dbReference type="Pfam" id="PF00171">
    <property type="entry name" value="Aldedh"/>
    <property type="match status" value="1"/>
</dbReference>
<evidence type="ECO:0000259" key="3">
    <source>
        <dbReference type="Pfam" id="PF00171"/>
    </source>
</evidence>
<dbReference type="CDD" id="cd07103">
    <property type="entry name" value="ALDH_F5_SSADH_GabD"/>
    <property type="match status" value="1"/>
</dbReference>
<dbReference type="Gene3D" id="3.40.309.10">
    <property type="entry name" value="Aldehyde Dehydrogenase, Chain A, domain 2"/>
    <property type="match status" value="1"/>
</dbReference>
<dbReference type="Proteomes" id="UP001215503">
    <property type="component" value="Unassembled WGS sequence"/>
</dbReference>
<accession>A0ABT5YP21</accession>
<dbReference type="PROSITE" id="PS00070">
    <property type="entry name" value="ALDEHYDE_DEHYDR_CYS"/>
    <property type="match status" value="1"/>
</dbReference>
<evidence type="ECO:0000313" key="4">
    <source>
        <dbReference type="EMBL" id="MDF2096710.1"/>
    </source>
</evidence>
<dbReference type="InterPro" id="IPR016163">
    <property type="entry name" value="Ald_DH_C"/>
</dbReference>
<proteinExistence type="inferred from homology"/>
<dbReference type="EMBL" id="JARHUD010000007">
    <property type="protein sequence ID" value="MDF2096710.1"/>
    <property type="molecule type" value="Genomic_DNA"/>
</dbReference>
<dbReference type="SUPFAM" id="SSF53720">
    <property type="entry name" value="ALDH-like"/>
    <property type="match status" value="1"/>
</dbReference>
<dbReference type="PANTHER" id="PTHR43353">
    <property type="entry name" value="SUCCINATE-SEMIALDEHYDE DEHYDROGENASE, MITOCHONDRIAL"/>
    <property type="match status" value="1"/>
</dbReference>
<dbReference type="InterPro" id="IPR016160">
    <property type="entry name" value="Ald_DH_CS_CYS"/>
</dbReference>
<protein>
    <submittedName>
        <fullName evidence="4">Succinate-semialdehyde dehydrogenase</fullName>
        <ecNumber evidence="4">1.2.1.-</ecNumber>
    </submittedName>
</protein>
<name>A0ABT5YP21_9PROT</name>
<dbReference type="EC" id="1.2.1.-" evidence="4"/>
<dbReference type="InterPro" id="IPR016162">
    <property type="entry name" value="Ald_DH_N"/>
</dbReference>
<comment type="similarity">
    <text evidence="1">Belongs to the aldehyde dehydrogenase family.</text>
</comment>
<evidence type="ECO:0000256" key="1">
    <source>
        <dbReference type="ARBA" id="ARBA00009986"/>
    </source>
</evidence>